<evidence type="ECO:0000313" key="3">
    <source>
        <dbReference type="Proteomes" id="UP001589670"/>
    </source>
</evidence>
<dbReference type="RefSeq" id="WP_377068978.1">
    <property type="nucleotide sequence ID" value="NZ_JBHMEC010000012.1"/>
</dbReference>
<dbReference type="Proteomes" id="UP001589670">
    <property type="component" value="Unassembled WGS sequence"/>
</dbReference>
<name>A0ABV5HZJ9_9RHOB</name>
<keyword evidence="1" id="KW-0732">Signal</keyword>
<organism evidence="2 3">
    <name type="scientific">Roseovarius ramblicola</name>
    <dbReference type="NCBI Taxonomy" id="2022336"/>
    <lineage>
        <taxon>Bacteria</taxon>
        <taxon>Pseudomonadati</taxon>
        <taxon>Pseudomonadota</taxon>
        <taxon>Alphaproteobacteria</taxon>
        <taxon>Rhodobacterales</taxon>
        <taxon>Roseobacteraceae</taxon>
        <taxon>Roseovarius</taxon>
    </lineage>
</organism>
<gene>
    <name evidence="2" type="ORF">ACFFU4_08330</name>
</gene>
<feature type="signal peptide" evidence="1">
    <location>
        <begin position="1"/>
        <end position="22"/>
    </location>
</feature>
<sequence length="172" mass="18369">MTRAPRHSSVPVACLAALILLAACQREQEAAQRAWLGQWFALGETLSFAATRGCAAGLYRVVTGQVKSALPVTRSVARMRREITGRGAAALDMPGMTADAALLAMAGHHRETGMTMRRAGLEARACMDAKTESVVRHALDDRRTVLGWDAGRGALILMMPAERLLVVAMGEG</sequence>
<accession>A0ABV5HZJ9</accession>
<evidence type="ECO:0000313" key="2">
    <source>
        <dbReference type="EMBL" id="MFB9149752.1"/>
    </source>
</evidence>
<evidence type="ECO:0008006" key="4">
    <source>
        <dbReference type="Google" id="ProtNLM"/>
    </source>
</evidence>
<dbReference type="EMBL" id="JBHMEC010000012">
    <property type="protein sequence ID" value="MFB9149752.1"/>
    <property type="molecule type" value="Genomic_DNA"/>
</dbReference>
<protein>
    <recommendedName>
        <fullName evidence="4">Lipoprotein</fullName>
    </recommendedName>
</protein>
<feature type="chain" id="PRO_5047183989" description="Lipoprotein" evidence="1">
    <location>
        <begin position="23"/>
        <end position="172"/>
    </location>
</feature>
<reference evidence="2 3" key="1">
    <citation type="submission" date="2024-09" db="EMBL/GenBank/DDBJ databases">
        <authorList>
            <person name="Sun Q."/>
            <person name="Mori K."/>
        </authorList>
    </citation>
    <scope>NUCLEOTIDE SEQUENCE [LARGE SCALE GENOMIC DNA]</scope>
    <source>
        <strain evidence="2 3">CECT 9424</strain>
    </source>
</reference>
<comment type="caution">
    <text evidence="2">The sequence shown here is derived from an EMBL/GenBank/DDBJ whole genome shotgun (WGS) entry which is preliminary data.</text>
</comment>
<dbReference type="PROSITE" id="PS51257">
    <property type="entry name" value="PROKAR_LIPOPROTEIN"/>
    <property type="match status" value="1"/>
</dbReference>
<proteinExistence type="predicted"/>
<keyword evidence="3" id="KW-1185">Reference proteome</keyword>
<evidence type="ECO:0000256" key="1">
    <source>
        <dbReference type="SAM" id="SignalP"/>
    </source>
</evidence>